<name>A0ABM4TQX9_DROSZ</name>
<dbReference type="InterPro" id="IPR009003">
    <property type="entry name" value="Peptidase_S1_PA"/>
</dbReference>
<feature type="domain" description="Peptidase S1" evidence="1">
    <location>
        <begin position="11"/>
        <end position="163"/>
    </location>
</feature>
<protein>
    <submittedName>
        <fullName evidence="3">Serine protease 1-like</fullName>
    </submittedName>
</protein>
<organism evidence="2 3">
    <name type="scientific">Drosophila suzukii</name>
    <name type="common">Spotted-wing drosophila fruit fly</name>
    <dbReference type="NCBI Taxonomy" id="28584"/>
    <lineage>
        <taxon>Eukaryota</taxon>
        <taxon>Metazoa</taxon>
        <taxon>Ecdysozoa</taxon>
        <taxon>Arthropoda</taxon>
        <taxon>Hexapoda</taxon>
        <taxon>Insecta</taxon>
        <taxon>Pterygota</taxon>
        <taxon>Neoptera</taxon>
        <taxon>Endopterygota</taxon>
        <taxon>Diptera</taxon>
        <taxon>Brachycera</taxon>
        <taxon>Muscomorpha</taxon>
        <taxon>Ephydroidea</taxon>
        <taxon>Drosophilidae</taxon>
        <taxon>Drosophila</taxon>
        <taxon>Sophophora</taxon>
    </lineage>
</organism>
<dbReference type="InterPro" id="IPR001254">
    <property type="entry name" value="Trypsin_dom"/>
</dbReference>
<evidence type="ECO:0000313" key="2">
    <source>
        <dbReference type="Proteomes" id="UP001652628"/>
    </source>
</evidence>
<gene>
    <name evidence="3" type="primary">LOC136116919</name>
</gene>
<reference evidence="3" key="1">
    <citation type="submission" date="2025-08" db="UniProtKB">
        <authorList>
            <consortium name="RefSeq"/>
        </authorList>
    </citation>
    <scope>IDENTIFICATION</scope>
</reference>
<dbReference type="Gene3D" id="2.40.10.10">
    <property type="entry name" value="Trypsin-like serine proteases"/>
    <property type="match status" value="2"/>
</dbReference>
<dbReference type="SMART" id="SM00020">
    <property type="entry name" value="Tryp_SPc"/>
    <property type="match status" value="1"/>
</dbReference>
<dbReference type="GeneID" id="136116919"/>
<dbReference type="PANTHER" id="PTHR24260">
    <property type="match status" value="1"/>
</dbReference>
<dbReference type="PROSITE" id="PS50240">
    <property type="entry name" value="TRYPSIN_DOM"/>
    <property type="match status" value="1"/>
</dbReference>
<dbReference type="Proteomes" id="UP001652628">
    <property type="component" value="Chromosome 3"/>
</dbReference>
<proteinExistence type="predicted"/>
<dbReference type="PANTHER" id="PTHR24260:SF134">
    <property type="entry name" value="AT07769P-RELATED"/>
    <property type="match status" value="1"/>
</dbReference>
<evidence type="ECO:0000259" key="1">
    <source>
        <dbReference type="PROSITE" id="PS50240"/>
    </source>
</evidence>
<dbReference type="SUPFAM" id="SSF50494">
    <property type="entry name" value="Trypsin-like serine proteases"/>
    <property type="match status" value="1"/>
</dbReference>
<dbReference type="InterPro" id="IPR043504">
    <property type="entry name" value="Peptidase_S1_PA_chymotrypsin"/>
</dbReference>
<sequence length="167" mass="17815">PQPVATGIERQDFFRHPGYPDVGGHDIRLIRNPYVGFSFFINKVSLPNLSQKGERFENSGAVACGWGGTGSGKLADWLQCVDVQVISNSECIKTYGSVADSSMCTSPIDGKSVCGGDYGGALVTHDNKIQVGVIAFSAASCQGGPSGYTRVTDHLDWIQEKSGVAYY</sequence>
<dbReference type="InterPro" id="IPR051333">
    <property type="entry name" value="CLIP_Serine_Protease"/>
</dbReference>
<dbReference type="RefSeq" id="XP_070852373.1">
    <property type="nucleotide sequence ID" value="XM_070996272.1"/>
</dbReference>
<feature type="non-terminal residue" evidence="3">
    <location>
        <position position="1"/>
    </location>
</feature>
<evidence type="ECO:0000313" key="3">
    <source>
        <dbReference type="RefSeq" id="XP_070852373.1"/>
    </source>
</evidence>
<accession>A0ABM4TQX9</accession>
<keyword evidence="2" id="KW-1185">Reference proteome</keyword>
<dbReference type="Pfam" id="PF00089">
    <property type="entry name" value="Trypsin"/>
    <property type="match status" value="1"/>
</dbReference>